<protein>
    <submittedName>
        <fullName evidence="4">DUF3426 domain-containing protein</fullName>
    </submittedName>
</protein>
<proteinExistence type="predicted"/>
<dbReference type="Proteomes" id="UP000450012">
    <property type="component" value="Unassembled WGS sequence"/>
</dbReference>
<dbReference type="Pfam" id="PF13719">
    <property type="entry name" value="Zn_ribbon_5"/>
    <property type="match status" value="1"/>
</dbReference>
<gene>
    <name evidence="4" type="ORF">GTP45_19380</name>
</gene>
<dbReference type="InterPro" id="IPR021834">
    <property type="entry name" value="DUF3426"/>
</dbReference>
<feature type="transmembrane region" description="Helical" evidence="2">
    <location>
        <begin position="379"/>
        <end position="400"/>
    </location>
</feature>
<keyword evidence="2" id="KW-0472">Membrane</keyword>
<evidence type="ECO:0000313" key="4">
    <source>
        <dbReference type="EMBL" id="MYM68982.1"/>
    </source>
</evidence>
<dbReference type="EMBL" id="WWCK01000005">
    <property type="protein sequence ID" value="MYM68982.1"/>
    <property type="molecule type" value="Genomic_DNA"/>
</dbReference>
<keyword evidence="5" id="KW-1185">Reference proteome</keyword>
<feature type="region of interest" description="Disordered" evidence="1">
    <location>
        <begin position="201"/>
        <end position="240"/>
    </location>
</feature>
<evidence type="ECO:0000256" key="2">
    <source>
        <dbReference type="SAM" id="Phobius"/>
    </source>
</evidence>
<dbReference type="NCBIfam" id="TIGR02098">
    <property type="entry name" value="MJ0042_CXXC"/>
    <property type="match status" value="1"/>
</dbReference>
<sequence length="537" mass="56551">MALATKCPHCNTVFRVAHDQLKLRGGIVRCGSCNEVFDGNAALLEPPATLPPPLPFDQKMAALDTRAAEALTAEEPEPVLELDDVLDDEHAGAPAEAATEPEPEPVLDVDAAGEPEPVAAAPIPLPAEPAILPANTDALFDLDLDIESEPDLEASIEPEVSAAPLEDIISTEAMSDDELEAALEAELSAMEQTLADVQHDADGLPTEDDAFANMSGGRVEPTWGEPSLDDEPQAGAGPGLNTALAAAADAVFAAEAEHAAAPAPEPEQAPAAISAIDDGLANFLASPDTGSEDDDIPADRSAAAAQTAAPSRDDLADDLDADEEALVQLSSGGLAEAQAERAHAYLHAQADDGLAPANEEQAAPEEPGFVKRDRQRQKFGKAATIFMSLGSVLLVAALLAQAVTTFRNSLAAAMPPLKPALTAACQTLGCKIELPTQIDDLTIEQGELQTLSETAFSFTTLLRNQSSTAQAWPSIELVLDDDKDKRILRRVFTPRDYLNADIAVEHGFAPHTEQAVKLYFELHDLKASGYHIAVFYP</sequence>
<keyword evidence="2" id="KW-0812">Transmembrane</keyword>
<accession>A0A7X4GSR5</accession>
<reference evidence="4 5" key="1">
    <citation type="submission" date="2019-12" db="EMBL/GenBank/DDBJ databases">
        <title>Novel species isolated from a subtropical stream in China.</title>
        <authorList>
            <person name="Lu H."/>
        </authorList>
    </citation>
    <scope>NUCLEOTIDE SEQUENCE [LARGE SCALE GENOMIC DNA]</scope>
    <source>
        <strain evidence="4 5">FT55W</strain>
    </source>
</reference>
<evidence type="ECO:0000313" key="5">
    <source>
        <dbReference type="Proteomes" id="UP000450012"/>
    </source>
</evidence>
<feature type="region of interest" description="Disordered" evidence="1">
    <location>
        <begin position="283"/>
        <end position="314"/>
    </location>
</feature>
<evidence type="ECO:0000259" key="3">
    <source>
        <dbReference type="Pfam" id="PF13719"/>
    </source>
</evidence>
<dbReference type="Pfam" id="PF11906">
    <property type="entry name" value="DUF3426"/>
    <property type="match status" value="1"/>
</dbReference>
<dbReference type="InterPro" id="IPR011723">
    <property type="entry name" value="Znf/thioredoxin_put"/>
</dbReference>
<feature type="compositionally biased region" description="Low complexity" evidence="1">
    <location>
        <begin position="299"/>
        <end position="310"/>
    </location>
</feature>
<dbReference type="AlphaFoldDB" id="A0A7X4GSR5"/>
<organism evidence="4 5">
    <name type="scientific">Duganella rivi</name>
    <dbReference type="NCBI Taxonomy" id="2666083"/>
    <lineage>
        <taxon>Bacteria</taxon>
        <taxon>Pseudomonadati</taxon>
        <taxon>Pseudomonadota</taxon>
        <taxon>Betaproteobacteria</taxon>
        <taxon>Burkholderiales</taxon>
        <taxon>Oxalobacteraceae</taxon>
        <taxon>Telluria group</taxon>
        <taxon>Duganella</taxon>
    </lineage>
</organism>
<comment type="caution">
    <text evidence="4">The sequence shown here is derived from an EMBL/GenBank/DDBJ whole genome shotgun (WGS) entry which is preliminary data.</text>
</comment>
<evidence type="ECO:0000256" key="1">
    <source>
        <dbReference type="SAM" id="MobiDB-lite"/>
    </source>
</evidence>
<name>A0A7X4GSR5_9BURK</name>
<feature type="domain" description="Zinc finger/thioredoxin putative" evidence="3">
    <location>
        <begin position="3"/>
        <end position="38"/>
    </location>
</feature>
<keyword evidence="2" id="KW-1133">Transmembrane helix</keyword>